<dbReference type="InterPro" id="IPR009056">
    <property type="entry name" value="Cyt_c-like_dom"/>
</dbReference>
<dbReference type="InterPro" id="IPR036909">
    <property type="entry name" value="Cyt_c-like_dom_sf"/>
</dbReference>
<dbReference type="GO" id="GO:0046872">
    <property type="term" value="F:metal ion binding"/>
    <property type="evidence" value="ECO:0007669"/>
    <property type="project" value="UniProtKB-KW"/>
</dbReference>
<dbReference type="InterPro" id="IPR011042">
    <property type="entry name" value="6-blade_b-propeller_TolB-like"/>
</dbReference>
<dbReference type="GO" id="GO:0020037">
    <property type="term" value="F:heme binding"/>
    <property type="evidence" value="ECO:0007669"/>
    <property type="project" value="InterPro"/>
</dbReference>
<dbReference type="Pfam" id="PF00034">
    <property type="entry name" value="Cytochrom_C"/>
    <property type="match status" value="1"/>
</dbReference>
<evidence type="ECO:0000313" key="6">
    <source>
        <dbReference type="EMBL" id="TNJ45669.1"/>
    </source>
</evidence>
<dbReference type="EMBL" id="VDCS01000004">
    <property type="protein sequence ID" value="TNJ45669.1"/>
    <property type="molecule type" value="Genomic_DNA"/>
</dbReference>
<accession>A0A5C4SNB7</accession>
<name>A0A5C4SNB7_9FLAO</name>
<dbReference type="OrthoDB" id="9808161at2"/>
<comment type="caution">
    <text evidence="6">The sequence shown here is derived from an EMBL/GenBank/DDBJ whole genome shotgun (WGS) entry which is preliminary data.</text>
</comment>
<dbReference type="Pfam" id="PF23500">
    <property type="entry name" value="DUF7133"/>
    <property type="match status" value="1"/>
</dbReference>
<dbReference type="Gene3D" id="1.10.760.10">
    <property type="entry name" value="Cytochrome c-like domain"/>
    <property type="match status" value="1"/>
</dbReference>
<dbReference type="SUPFAM" id="SSF46626">
    <property type="entry name" value="Cytochrome c"/>
    <property type="match status" value="1"/>
</dbReference>
<dbReference type="SUPFAM" id="SSF50952">
    <property type="entry name" value="Soluble quinoprotein glucose dehydrogenase"/>
    <property type="match status" value="1"/>
</dbReference>
<keyword evidence="3 4" id="KW-0408">Iron</keyword>
<evidence type="ECO:0000256" key="1">
    <source>
        <dbReference type="ARBA" id="ARBA00022617"/>
    </source>
</evidence>
<evidence type="ECO:0000259" key="5">
    <source>
        <dbReference type="PROSITE" id="PS51007"/>
    </source>
</evidence>
<evidence type="ECO:0000256" key="3">
    <source>
        <dbReference type="ARBA" id="ARBA00023004"/>
    </source>
</evidence>
<dbReference type="InterPro" id="IPR055557">
    <property type="entry name" value="DUF7133"/>
</dbReference>
<dbReference type="Proteomes" id="UP000308713">
    <property type="component" value="Unassembled WGS sequence"/>
</dbReference>
<dbReference type="AlphaFoldDB" id="A0A5C4SNB7"/>
<protein>
    <submittedName>
        <fullName evidence="6">C-type cytochrome</fullName>
    </submittedName>
</protein>
<dbReference type="Gene3D" id="1.25.10.10">
    <property type="entry name" value="Leucine-rich Repeat Variant"/>
    <property type="match status" value="1"/>
</dbReference>
<dbReference type="PANTHER" id="PTHR33546">
    <property type="entry name" value="LARGE, MULTIFUNCTIONAL SECRETED PROTEIN-RELATED"/>
    <property type="match status" value="1"/>
</dbReference>
<sequence length="744" mass="84205">MLLTTLVFSCKPKSFNEPQISLDNYQIEEGFELSVAASEPFIEAPVSMDFDNKGRMWVVEMKGFMRNLQGTGDDIPNGTISILEDLDHDGITDHSKVFIDSLILPRALAHVYGGLLYAEPPNLWFVDIKDDQPINKVLVDSLYSDGGNVEHQPNGLMVHIDNWIYNAKSNFRYQRKHGEWIKEPTSFRGQWGITKDNFGRLYVNTNSTQIMGDFVLPNTINKNVFYKPEAALNKTLTTNQRVYPLHATSVNRGYVEGVLDEDSLLINVTSACGPMIYRGDAFPENYLENAFVCAPEANIVKRNILSFENIVLSATQAIPEQEFIASTDEGFRPVNLFNGPDGNMYVVDMHRGIIQDKAFMTPYLQEQTAVKKLDTIIGMGRILKVTHKNNQQVSPIQNLDKLKSTELVDLLKRKNGWFRDRAQQLLVYRQDRTDEVVSALIELLQDTNNDITQIHALHTLNGLNVLDFELLESFVYSSKNILSLCHAIVLLEQFASVDRVASVIKLFQELESKDDAFIDLYILSSLGNWVSLAEEKLFPLGHNLSKKYKDEPIFQEAFINSLRDHEEAYASYMSTNKEPLSSVVFQNILETTLSNKKQNKKNFIYTKKGVSTDSRTEGYAVYRNFCATCHGLNGEGVENLAPPLMNSDYVSNSPEKLALVVLHGLRGPIHVNDKLYEFNMVMPGLANNPEFSDEDIQNIILYVTNAFSGNGAILDKEKIMQLRKQKPEKDGGYSEEELIQLQIN</sequence>
<proteinExistence type="predicted"/>
<evidence type="ECO:0000256" key="2">
    <source>
        <dbReference type="ARBA" id="ARBA00022723"/>
    </source>
</evidence>
<keyword evidence="2 4" id="KW-0479">Metal-binding</keyword>
<dbReference type="InterPro" id="IPR011989">
    <property type="entry name" value="ARM-like"/>
</dbReference>
<feature type="domain" description="Cytochrome c" evidence="5">
    <location>
        <begin position="613"/>
        <end position="707"/>
    </location>
</feature>
<evidence type="ECO:0000313" key="7">
    <source>
        <dbReference type="Proteomes" id="UP000308713"/>
    </source>
</evidence>
<dbReference type="Gene3D" id="2.120.10.30">
    <property type="entry name" value="TolB, C-terminal domain"/>
    <property type="match status" value="1"/>
</dbReference>
<dbReference type="RefSeq" id="WP_139695313.1">
    <property type="nucleotide sequence ID" value="NZ_CP074074.1"/>
</dbReference>
<keyword evidence="1 4" id="KW-0349">Heme</keyword>
<dbReference type="PROSITE" id="PS51007">
    <property type="entry name" value="CYTC"/>
    <property type="match status" value="1"/>
</dbReference>
<keyword evidence="7" id="KW-1185">Reference proteome</keyword>
<dbReference type="InterPro" id="IPR011041">
    <property type="entry name" value="Quinoprot_gluc/sorb_DH_b-prop"/>
</dbReference>
<gene>
    <name evidence="6" type="ORF">FGF67_04620</name>
</gene>
<evidence type="ECO:0000256" key="4">
    <source>
        <dbReference type="PROSITE-ProRule" id="PRU00433"/>
    </source>
</evidence>
<organism evidence="6 7">
    <name type="scientific">Allotamlana fucoidanivorans</name>
    <dbReference type="NCBI Taxonomy" id="2583814"/>
    <lineage>
        <taxon>Bacteria</taxon>
        <taxon>Pseudomonadati</taxon>
        <taxon>Bacteroidota</taxon>
        <taxon>Flavobacteriia</taxon>
        <taxon>Flavobacteriales</taxon>
        <taxon>Flavobacteriaceae</taxon>
        <taxon>Allotamlana</taxon>
    </lineage>
</organism>
<dbReference type="PANTHER" id="PTHR33546:SF1">
    <property type="entry name" value="LARGE, MULTIFUNCTIONAL SECRETED PROTEIN"/>
    <property type="match status" value="1"/>
</dbReference>
<dbReference type="GO" id="GO:0009055">
    <property type="term" value="F:electron transfer activity"/>
    <property type="evidence" value="ECO:0007669"/>
    <property type="project" value="InterPro"/>
</dbReference>
<reference evidence="6 7" key="1">
    <citation type="submission" date="2019-05" db="EMBL/GenBank/DDBJ databases">
        <title>Tamlana fucoidanivorans sp. nov., isolated from the surface of algae collected from Fujian province in China.</title>
        <authorList>
            <person name="Li J."/>
        </authorList>
    </citation>
    <scope>NUCLEOTIDE SEQUENCE [LARGE SCALE GENOMIC DNA]</scope>
    <source>
        <strain evidence="6 7">CW2-9</strain>
    </source>
</reference>